<comment type="caution">
    <text evidence="2">The sequence shown here is derived from an EMBL/GenBank/DDBJ whole genome shotgun (WGS) entry which is preliminary data.</text>
</comment>
<organism evidence="2 3">
    <name type="scientific">Parathielavia appendiculata</name>
    <dbReference type="NCBI Taxonomy" id="2587402"/>
    <lineage>
        <taxon>Eukaryota</taxon>
        <taxon>Fungi</taxon>
        <taxon>Dikarya</taxon>
        <taxon>Ascomycota</taxon>
        <taxon>Pezizomycotina</taxon>
        <taxon>Sordariomycetes</taxon>
        <taxon>Sordariomycetidae</taxon>
        <taxon>Sordariales</taxon>
        <taxon>Chaetomiaceae</taxon>
        <taxon>Parathielavia</taxon>
    </lineage>
</organism>
<dbReference type="AlphaFoldDB" id="A0AAN6Z9E3"/>
<evidence type="ECO:0000313" key="3">
    <source>
        <dbReference type="Proteomes" id="UP001302602"/>
    </source>
</evidence>
<dbReference type="Proteomes" id="UP001302602">
    <property type="component" value="Unassembled WGS sequence"/>
</dbReference>
<protein>
    <submittedName>
        <fullName evidence="2">Uncharacterized protein</fullName>
    </submittedName>
</protein>
<dbReference type="GeneID" id="87825335"/>
<accession>A0AAN6Z9E3</accession>
<sequence>MQHRQWPESASQTGPQRARGAPNKSITHHRRQRRRREFWPSPCCPWRRAPPPAEATCSTMVDQTVGERDMITPSLEGHVKQKTRANYRRYEGKRRQGVIWRIGAKTPCVNWVSFGARTSHWFRCLWQLSKEQVSGTETENERREMACVICRLWEGYDLSRILFDVRRALREGW</sequence>
<reference evidence="2" key="1">
    <citation type="journal article" date="2023" name="Mol. Phylogenet. Evol.">
        <title>Genome-scale phylogeny and comparative genomics of the fungal order Sordariales.</title>
        <authorList>
            <person name="Hensen N."/>
            <person name="Bonometti L."/>
            <person name="Westerberg I."/>
            <person name="Brannstrom I.O."/>
            <person name="Guillou S."/>
            <person name="Cros-Aarteil S."/>
            <person name="Calhoun S."/>
            <person name="Haridas S."/>
            <person name="Kuo A."/>
            <person name="Mondo S."/>
            <person name="Pangilinan J."/>
            <person name="Riley R."/>
            <person name="LaButti K."/>
            <person name="Andreopoulos B."/>
            <person name="Lipzen A."/>
            <person name="Chen C."/>
            <person name="Yan M."/>
            <person name="Daum C."/>
            <person name="Ng V."/>
            <person name="Clum A."/>
            <person name="Steindorff A."/>
            <person name="Ohm R.A."/>
            <person name="Martin F."/>
            <person name="Silar P."/>
            <person name="Natvig D.O."/>
            <person name="Lalanne C."/>
            <person name="Gautier V."/>
            <person name="Ament-Velasquez S.L."/>
            <person name="Kruys A."/>
            <person name="Hutchinson M.I."/>
            <person name="Powell A.J."/>
            <person name="Barry K."/>
            <person name="Miller A.N."/>
            <person name="Grigoriev I.V."/>
            <person name="Debuchy R."/>
            <person name="Gladieux P."/>
            <person name="Hiltunen Thoren M."/>
            <person name="Johannesson H."/>
        </authorList>
    </citation>
    <scope>NUCLEOTIDE SEQUENCE</scope>
    <source>
        <strain evidence="2">CBS 731.68</strain>
    </source>
</reference>
<gene>
    <name evidence="2" type="ORF">N657DRAFT_56813</name>
</gene>
<keyword evidence="3" id="KW-1185">Reference proteome</keyword>
<evidence type="ECO:0000313" key="2">
    <source>
        <dbReference type="EMBL" id="KAK4129144.1"/>
    </source>
</evidence>
<proteinExistence type="predicted"/>
<evidence type="ECO:0000256" key="1">
    <source>
        <dbReference type="SAM" id="MobiDB-lite"/>
    </source>
</evidence>
<reference evidence="2" key="2">
    <citation type="submission" date="2023-05" db="EMBL/GenBank/DDBJ databases">
        <authorList>
            <consortium name="Lawrence Berkeley National Laboratory"/>
            <person name="Steindorff A."/>
            <person name="Hensen N."/>
            <person name="Bonometti L."/>
            <person name="Westerberg I."/>
            <person name="Brannstrom I.O."/>
            <person name="Guillou S."/>
            <person name="Cros-Aarteil S."/>
            <person name="Calhoun S."/>
            <person name="Haridas S."/>
            <person name="Kuo A."/>
            <person name="Mondo S."/>
            <person name="Pangilinan J."/>
            <person name="Riley R."/>
            <person name="Labutti K."/>
            <person name="Andreopoulos B."/>
            <person name="Lipzen A."/>
            <person name="Chen C."/>
            <person name="Yanf M."/>
            <person name="Daum C."/>
            <person name="Ng V."/>
            <person name="Clum A."/>
            <person name="Ohm R."/>
            <person name="Martin F."/>
            <person name="Silar P."/>
            <person name="Natvig D."/>
            <person name="Lalanne C."/>
            <person name="Gautier V."/>
            <person name="Ament-Velasquez S.L."/>
            <person name="Kruys A."/>
            <person name="Hutchinson M.I."/>
            <person name="Powell A.J."/>
            <person name="Barry K."/>
            <person name="Miller A.N."/>
            <person name="Grigoriev I.V."/>
            <person name="Debuchy R."/>
            <person name="Gladieux P."/>
            <person name="Thoren M.H."/>
            <person name="Johannesson H."/>
        </authorList>
    </citation>
    <scope>NUCLEOTIDE SEQUENCE</scope>
    <source>
        <strain evidence="2">CBS 731.68</strain>
    </source>
</reference>
<name>A0AAN6Z9E3_9PEZI</name>
<dbReference type="EMBL" id="MU853223">
    <property type="protein sequence ID" value="KAK4129144.1"/>
    <property type="molecule type" value="Genomic_DNA"/>
</dbReference>
<feature type="region of interest" description="Disordered" evidence="1">
    <location>
        <begin position="1"/>
        <end position="36"/>
    </location>
</feature>
<feature type="compositionally biased region" description="Basic residues" evidence="1">
    <location>
        <begin position="26"/>
        <end position="36"/>
    </location>
</feature>
<dbReference type="RefSeq" id="XP_062652915.1">
    <property type="nucleotide sequence ID" value="XM_062788565.1"/>
</dbReference>